<gene>
    <name evidence="2" type="ORF">PPACK8108_LOCUS23751</name>
</gene>
<organism evidence="2 3">
    <name type="scientific">Phakopsora pachyrhizi</name>
    <name type="common">Asian soybean rust disease fungus</name>
    <dbReference type="NCBI Taxonomy" id="170000"/>
    <lineage>
        <taxon>Eukaryota</taxon>
        <taxon>Fungi</taxon>
        <taxon>Dikarya</taxon>
        <taxon>Basidiomycota</taxon>
        <taxon>Pucciniomycotina</taxon>
        <taxon>Pucciniomycetes</taxon>
        <taxon>Pucciniales</taxon>
        <taxon>Phakopsoraceae</taxon>
        <taxon>Phakopsora</taxon>
    </lineage>
</organism>
<evidence type="ECO:0000256" key="1">
    <source>
        <dbReference type="SAM" id="MobiDB-lite"/>
    </source>
</evidence>
<name>A0AAV0BRP9_PHAPC</name>
<evidence type="ECO:0000313" key="3">
    <source>
        <dbReference type="Proteomes" id="UP001153365"/>
    </source>
</evidence>
<sequence>MQVTTPLISRPKGYSAISHSSLIHDPPTLDTPTKATRAPNLGGLSRSLLGSSLSHLREDEGVGNKKIAIKETSTLNYPSYTNRTLQESSRLPTFSSSSLKTGSEIRKVTAEDVIRAERELLERIAREKNFLENDNVARLVIKGDRGMITDELMQSPENLTNQKDLKKRSVAISGIRSELSKERIRNMVATTTDRGAARMTKIETAKLGGLGDNANGMDLKPNPGRKGHDLKADEIAKERPNLAMEKTFLATPIEAVRSFKYQQPRVALEELKIGYPVSRSNSTNLREDKAKVKQTMERQGMNFCGMQDRDKLKTWYQEAMRLVEISIRPQWLMARVAHQCMVIIIIL</sequence>
<proteinExistence type="predicted"/>
<protein>
    <submittedName>
        <fullName evidence="2">Uncharacterized protein</fullName>
    </submittedName>
</protein>
<dbReference type="EMBL" id="CALTRL010006009">
    <property type="protein sequence ID" value="CAH7688745.1"/>
    <property type="molecule type" value="Genomic_DNA"/>
</dbReference>
<evidence type="ECO:0000313" key="2">
    <source>
        <dbReference type="EMBL" id="CAH7688745.1"/>
    </source>
</evidence>
<reference evidence="2" key="1">
    <citation type="submission" date="2022-06" db="EMBL/GenBank/DDBJ databases">
        <authorList>
            <consortium name="SYNGENTA / RWTH Aachen University"/>
        </authorList>
    </citation>
    <scope>NUCLEOTIDE SEQUENCE</scope>
</reference>
<keyword evidence="3" id="KW-1185">Reference proteome</keyword>
<accession>A0AAV0BRP9</accession>
<comment type="caution">
    <text evidence="2">The sequence shown here is derived from an EMBL/GenBank/DDBJ whole genome shotgun (WGS) entry which is preliminary data.</text>
</comment>
<feature type="region of interest" description="Disordered" evidence="1">
    <location>
        <begin position="17"/>
        <end position="42"/>
    </location>
</feature>
<dbReference type="AlphaFoldDB" id="A0AAV0BRP9"/>
<dbReference type="Proteomes" id="UP001153365">
    <property type="component" value="Unassembled WGS sequence"/>
</dbReference>